<feature type="transmembrane region" description="Helical" evidence="1">
    <location>
        <begin position="320"/>
        <end position="341"/>
    </location>
</feature>
<keyword evidence="3" id="KW-1185">Reference proteome</keyword>
<proteinExistence type="predicted"/>
<keyword evidence="1" id="KW-1133">Transmembrane helix</keyword>
<sequence>MGLPDLGAGSRVRDVVRTALRDREAVLHAVADDELARDLAAAYRESYRWQARREARDRRIDATAERLINILFYAGLFLLFVQLDVRASSGWLAAVFYFGGWFTGFLALRGLTSFLRRLPSGLQVVVYGCGTAGTAGGLYLLWRKSGSADALLDTIATDMWRIALTGFSLVPVVLFGLMAPILAPAYWLQARSVQRARPRLALLTELFALAHALSNPRALDDQSLLLRKLDNAAVVLETHFWKQIQLTNPLSRNTWRSRCRQCAQRLRSFDLWIVLPRRETRTDLQAEIVNLIHVLVRGNLDELPTAPPGPRRLAVLGNAVRSLVLGLIPLAAVFGAKVVGLNLSGPMGGAFVVAAVAWFVLTLLTTFDGQATGRLSLLKDAADAMASFRGGKP</sequence>
<evidence type="ECO:0000256" key="1">
    <source>
        <dbReference type="SAM" id="Phobius"/>
    </source>
</evidence>
<keyword evidence="1" id="KW-0812">Transmembrane</keyword>
<comment type="caution">
    <text evidence="2">The sequence shown here is derived from an EMBL/GenBank/DDBJ whole genome shotgun (WGS) entry which is preliminary data.</text>
</comment>
<evidence type="ECO:0000313" key="3">
    <source>
        <dbReference type="Proteomes" id="UP001595690"/>
    </source>
</evidence>
<dbReference type="EMBL" id="JBHRZI010000046">
    <property type="protein sequence ID" value="MFC3898099.1"/>
    <property type="molecule type" value="Genomic_DNA"/>
</dbReference>
<feature type="transmembrane region" description="Helical" evidence="1">
    <location>
        <begin position="124"/>
        <end position="142"/>
    </location>
</feature>
<feature type="transmembrane region" description="Helical" evidence="1">
    <location>
        <begin position="67"/>
        <end position="85"/>
    </location>
</feature>
<dbReference type="RefSeq" id="WP_382379585.1">
    <property type="nucleotide sequence ID" value="NZ_JBHRZI010000046.1"/>
</dbReference>
<keyword evidence="1" id="KW-0472">Membrane</keyword>
<accession>A0ABV8C7L9</accession>
<name>A0ABV8C7L9_9PSEU</name>
<organism evidence="2 3">
    <name type="scientific">Lentzea rhizosphaerae</name>
    <dbReference type="NCBI Taxonomy" id="2041025"/>
    <lineage>
        <taxon>Bacteria</taxon>
        <taxon>Bacillati</taxon>
        <taxon>Actinomycetota</taxon>
        <taxon>Actinomycetes</taxon>
        <taxon>Pseudonocardiales</taxon>
        <taxon>Pseudonocardiaceae</taxon>
        <taxon>Lentzea</taxon>
    </lineage>
</organism>
<reference evidence="3" key="1">
    <citation type="journal article" date="2019" name="Int. J. Syst. Evol. Microbiol.">
        <title>The Global Catalogue of Microorganisms (GCM) 10K type strain sequencing project: providing services to taxonomists for standard genome sequencing and annotation.</title>
        <authorList>
            <consortium name="The Broad Institute Genomics Platform"/>
            <consortium name="The Broad Institute Genome Sequencing Center for Infectious Disease"/>
            <person name="Wu L."/>
            <person name="Ma J."/>
        </authorList>
    </citation>
    <scope>NUCLEOTIDE SEQUENCE [LARGE SCALE GENOMIC DNA]</scope>
    <source>
        <strain evidence="3">CGMCC 4.7405</strain>
    </source>
</reference>
<gene>
    <name evidence="2" type="ORF">ACFOWZ_42085</name>
</gene>
<dbReference type="Proteomes" id="UP001595690">
    <property type="component" value="Unassembled WGS sequence"/>
</dbReference>
<feature type="transmembrane region" description="Helical" evidence="1">
    <location>
        <begin position="347"/>
        <end position="367"/>
    </location>
</feature>
<feature type="transmembrane region" description="Helical" evidence="1">
    <location>
        <begin position="162"/>
        <end position="188"/>
    </location>
</feature>
<evidence type="ECO:0000313" key="2">
    <source>
        <dbReference type="EMBL" id="MFC3898099.1"/>
    </source>
</evidence>
<feature type="transmembrane region" description="Helical" evidence="1">
    <location>
        <begin position="91"/>
        <end position="112"/>
    </location>
</feature>
<protein>
    <submittedName>
        <fullName evidence="2">Uncharacterized protein</fullName>
    </submittedName>
</protein>